<dbReference type="eggNOG" id="COG3903">
    <property type="taxonomic scope" value="Bacteria"/>
</dbReference>
<sequence length="153" mass="15502">AGDLAAARRWYSAALGLAGGPVTGGETRIRLHAGFGWTAAAEGRLDEATDLHQEALATAMEHTNLPGAAQAIEGLAGVLAGREEDERAAFLLGVAVGLRGAPVTGDADVDGVAEGVRARIGAAAFSEAFDLGRETPPEQAVEAAGQRRFALGS</sequence>
<reference evidence="1 2" key="1">
    <citation type="submission" date="2013-02" db="EMBL/GenBank/DDBJ databases">
        <title>Draft genome sequence of Amycolatopsis vancoresmycina strain DSM 44592T.</title>
        <authorList>
            <person name="Kumar S."/>
            <person name="Kaur N."/>
            <person name="Kaur C."/>
            <person name="Raghava G.P.S."/>
            <person name="Mayilraj S."/>
        </authorList>
    </citation>
    <scope>NUCLEOTIDE SEQUENCE [LARGE SCALE GENOMIC DNA]</scope>
    <source>
        <strain evidence="1 2">DSM 44592</strain>
    </source>
</reference>
<dbReference type="AlphaFoldDB" id="R1FGC8"/>
<gene>
    <name evidence="1" type="ORF">H480_42880</name>
</gene>
<feature type="non-terminal residue" evidence="1">
    <location>
        <position position="1"/>
    </location>
</feature>
<dbReference type="eggNOG" id="COG3629">
    <property type="taxonomic scope" value="Bacteria"/>
</dbReference>
<evidence type="ECO:0000313" key="1">
    <source>
        <dbReference type="EMBL" id="EOD58673.1"/>
    </source>
</evidence>
<organism evidence="1 2">
    <name type="scientific">Amycolatopsis vancoresmycina DSM 44592</name>
    <dbReference type="NCBI Taxonomy" id="1292037"/>
    <lineage>
        <taxon>Bacteria</taxon>
        <taxon>Bacillati</taxon>
        <taxon>Actinomycetota</taxon>
        <taxon>Actinomycetes</taxon>
        <taxon>Pseudonocardiales</taxon>
        <taxon>Pseudonocardiaceae</taxon>
        <taxon>Amycolatopsis</taxon>
    </lineage>
</organism>
<name>R1FGC8_9PSEU</name>
<evidence type="ECO:0000313" key="2">
    <source>
        <dbReference type="Proteomes" id="UP000014139"/>
    </source>
</evidence>
<comment type="caution">
    <text evidence="1">The sequence shown here is derived from an EMBL/GenBank/DDBJ whole genome shotgun (WGS) entry which is preliminary data.</text>
</comment>
<keyword evidence="2" id="KW-1185">Reference proteome</keyword>
<proteinExistence type="predicted"/>
<protein>
    <submittedName>
        <fullName evidence="1">SARP family transcriptional regulator fused with ATPase domain</fullName>
    </submittedName>
</protein>
<dbReference type="InterPro" id="IPR011990">
    <property type="entry name" value="TPR-like_helical_dom_sf"/>
</dbReference>
<dbReference type="PATRIC" id="fig|1292037.4.peg.8035"/>
<accession>R1FGC8</accession>
<dbReference type="Proteomes" id="UP000014139">
    <property type="component" value="Unassembled WGS sequence"/>
</dbReference>
<dbReference type="EMBL" id="AOUO01000748">
    <property type="protein sequence ID" value="EOD58673.1"/>
    <property type="molecule type" value="Genomic_DNA"/>
</dbReference>
<dbReference type="Gene3D" id="1.25.40.10">
    <property type="entry name" value="Tetratricopeptide repeat domain"/>
    <property type="match status" value="1"/>
</dbReference>
<dbReference type="SUPFAM" id="SSF48452">
    <property type="entry name" value="TPR-like"/>
    <property type="match status" value="1"/>
</dbReference>